<dbReference type="InterPro" id="IPR032675">
    <property type="entry name" value="LRR_dom_sf"/>
</dbReference>
<dbReference type="Pfam" id="PF18052">
    <property type="entry name" value="Rx_N"/>
    <property type="match status" value="1"/>
</dbReference>
<dbReference type="Pfam" id="PF25019">
    <property type="entry name" value="LRR_R13L1-DRL21"/>
    <property type="match status" value="1"/>
</dbReference>
<evidence type="ECO:0000259" key="7">
    <source>
        <dbReference type="Pfam" id="PF00931"/>
    </source>
</evidence>
<comment type="caution">
    <text evidence="11">The sequence shown here is derived from an EMBL/GenBank/DDBJ whole genome shotgun (WGS) entry which is preliminary data.</text>
</comment>
<evidence type="ECO:0000313" key="11">
    <source>
        <dbReference type="EMBL" id="GJT11166.1"/>
    </source>
</evidence>
<feature type="domain" description="NB-ARC" evidence="7">
    <location>
        <begin position="194"/>
        <end position="346"/>
    </location>
</feature>
<dbReference type="Gene3D" id="3.40.50.300">
    <property type="entry name" value="P-loop containing nucleotide triphosphate hydrolases"/>
    <property type="match status" value="1"/>
</dbReference>
<dbReference type="PANTHER" id="PTHR36766:SF47">
    <property type="entry name" value="NB-ARC DOMAIN-CONTAINING PROTEIN"/>
    <property type="match status" value="1"/>
</dbReference>
<evidence type="ECO:0000313" key="12">
    <source>
        <dbReference type="Proteomes" id="UP001151760"/>
    </source>
</evidence>
<reference evidence="11" key="1">
    <citation type="journal article" date="2022" name="Int. J. Mol. Sci.">
        <title>Draft Genome of Tanacetum Coccineum: Genomic Comparison of Closely Related Tanacetum-Family Plants.</title>
        <authorList>
            <person name="Yamashiro T."/>
            <person name="Shiraishi A."/>
            <person name="Nakayama K."/>
            <person name="Satake H."/>
        </authorList>
    </citation>
    <scope>NUCLEOTIDE SEQUENCE</scope>
</reference>
<evidence type="ECO:0000259" key="10">
    <source>
        <dbReference type="Pfam" id="PF25019"/>
    </source>
</evidence>
<dbReference type="Proteomes" id="UP001151760">
    <property type="component" value="Unassembled WGS sequence"/>
</dbReference>
<keyword evidence="4" id="KW-0547">Nucleotide-binding</keyword>
<dbReference type="InterPro" id="IPR027417">
    <property type="entry name" value="P-loop_NTPase"/>
</dbReference>
<evidence type="ECO:0000256" key="2">
    <source>
        <dbReference type="ARBA" id="ARBA00022614"/>
    </source>
</evidence>
<proteinExistence type="inferred from homology"/>
<evidence type="ECO:0000259" key="8">
    <source>
        <dbReference type="Pfam" id="PF18052"/>
    </source>
</evidence>
<dbReference type="PRINTS" id="PR00364">
    <property type="entry name" value="DISEASERSIST"/>
</dbReference>
<dbReference type="EMBL" id="BQNB010013047">
    <property type="protein sequence ID" value="GJT11166.1"/>
    <property type="molecule type" value="Genomic_DNA"/>
</dbReference>
<sequence length="912" mass="103704">MADPFTSALVSDLVGRLTSAAIQEVGLLWGLEDDLLALNNTFRQIQGVLHDAEKKQTTQKDVEEWLKTLKSASLEVENVIDEASTEAMIQSLDSIKHKARTFFSSHHNPLLVKTRIAHKVKNIRKKLEVIDANRSKFQLTPSTVSVDAAGVGGQISNRETSSLVNLSKIYGRDEEKKMIVDKICNQDIGITHDDNDVRVYAIWGMGGIGKTTLAQYVYNHEMVKISFELKFWVYVSNVFDVKRIIKSICGSEDSELDKMQACLQNKLQGKKFFIVMDDVWIENKEMEKWDELCKALSCGAKGSTVMVTTRKEDTAQLMAKIPELQHNVAVLSKKESWSLFKMLAFPGGGEGENVRELELVGREIVEKCKGLPLAVKTLGSLMSTKKKVNEWQLVNDKFMSQMQDNNILPALRLSYDDLLPHVRRCFAYCCLFSKGKEMSKDLLIELWMANGFIPSQGDVSLYALGEEIFTCLAQRSFFQDVVEEDIDTGASCKMHDLMHDLAQYVMIHDCAVIEPDKELITSDEVLHLSLKCEDFEFSKNDLKKLRSVRSMLVYNWIYTSNIRQISNHVYLRVLHLDEIRSSTLPKSICKLIHLRYLKISNLDIKVLPESIINLQNLQVLILKSSWWLCELPKGLRFMRNLQRLDLNDCYDQLKHMPVGIKELVNLRRLSKFDVGKDDGARIGELGNLNLLGSELTLSRLENVGGLRDAKSANLKDKTNLKSLGLVWSRDNHRPETFDSEVLEGLEPNSGLQKLTIWNYMGTVLSLSWLVKLVNLTSIGFFGVDKCEQLPPLGKLPSLKRIELYRMQSLKRFHDDDDATSKDEILFPNLQKLVILKCSALVSLPSNFPKLTSLRIELCDELRSLPDEIQSFNDLNEITILSCEILRRRCEKDVGEDWPKISHIPHIDIGTSE</sequence>
<dbReference type="InterPro" id="IPR056789">
    <property type="entry name" value="LRR_R13L1-DRL21"/>
</dbReference>
<dbReference type="Gene3D" id="1.10.10.10">
    <property type="entry name" value="Winged helix-like DNA-binding domain superfamily/Winged helix DNA-binding domain"/>
    <property type="match status" value="1"/>
</dbReference>
<evidence type="ECO:0000256" key="4">
    <source>
        <dbReference type="ARBA" id="ARBA00022741"/>
    </source>
</evidence>
<comment type="similarity">
    <text evidence="1">Belongs to the disease resistance NB-LRR family.</text>
</comment>
<name>A0ABQ5B8G2_9ASTR</name>
<feature type="domain" description="Disease resistance protein winged helix" evidence="9">
    <location>
        <begin position="431"/>
        <end position="502"/>
    </location>
</feature>
<feature type="domain" description="Disease resistance N-terminal" evidence="8">
    <location>
        <begin position="10"/>
        <end position="96"/>
    </location>
</feature>
<dbReference type="Gene3D" id="1.10.8.430">
    <property type="entry name" value="Helical domain of apoptotic protease-activating factors"/>
    <property type="match status" value="1"/>
</dbReference>
<dbReference type="InterPro" id="IPR041118">
    <property type="entry name" value="Rx_N"/>
</dbReference>
<keyword evidence="5" id="KW-0611">Plant defense</keyword>
<keyword evidence="12" id="KW-1185">Reference proteome</keyword>
<dbReference type="Pfam" id="PF00931">
    <property type="entry name" value="NB-ARC"/>
    <property type="match status" value="1"/>
</dbReference>
<protein>
    <submittedName>
        <fullName evidence="11">Disease resistance protein</fullName>
    </submittedName>
</protein>
<dbReference type="InterPro" id="IPR042197">
    <property type="entry name" value="Apaf_helical"/>
</dbReference>
<dbReference type="Gene3D" id="3.80.10.10">
    <property type="entry name" value="Ribonuclease Inhibitor"/>
    <property type="match status" value="1"/>
</dbReference>
<evidence type="ECO:0000259" key="9">
    <source>
        <dbReference type="Pfam" id="PF23559"/>
    </source>
</evidence>
<evidence type="ECO:0000256" key="1">
    <source>
        <dbReference type="ARBA" id="ARBA00008894"/>
    </source>
</evidence>
<dbReference type="Pfam" id="PF23559">
    <property type="entry name" value="WHD_DRP"/>
    <property type="match status" value="1"/>
</dbReference>
<dbReference type="PANTHER" id="PTHR36766">
    <property type="entry name" value="PLANT BROAD-SPECTRUM MILDEW RESISTANCE PROTEIN RPW8"/>
    <property type="match status" value="1"/>
</dbReference>
<evidence type="ECO:0000256" key="6">
    <source>
        <dbReference type="ARBA" id="ARBA00022840"/>
    </source>
</evidence>
<dbReference type="Gene3D" id="1.20.5.4130">
    <property type="match status" value="1"/>
</dbReference>
<dbReference type="SUPFAM" id="SSF52058">
    <property type="entry name" value="L domain-like"/>
    <property type="match status" value="1"/>
</dbReference>
<gene>
    <name evidence="11" type="ORF">Tco_0858208</name>
</gene>
<dbReference type="SUPFAM" id="SSF52540">
    <property type="entry name" value="P-loop containing nucleoside triphosphate hydrolases"/>
    <property type="match status" value="1"/>
</dbReference>
<evidence type="ECO:0000256" key="5">
    <source>
        <dbReference type="ARBA" id="ARBA00022821"/>
    </source>
</evidence>
<reference evidence="11" key="2">
    <citation type="submission" date="2022-01" db="EMBL/GenBank/DDBJ databases">
        <authorList>
            <person name="Yamashiro T."/>
            <person name="Shiraishi A."/>
            <person name="Satake H."/>
            <person name="Nakayama K."/>
        </authorList>
    </citation>
    <scope>NUCLEOTIDE SEQUENCE</scope>
</reference>
<accession>A0ABQ5B8G2</accession>
<dbReference type="InterPro" id="IPR036388">
    <property type="entry name" value="WH-like_DNA-bd_sf"/>
</dbReference>
<dbReference type="InterPro" id="IPR002182">
    <property type="entry name" value="NB-ARC"/>
</dbReference>
<keyword evidence="6" id="KW-0067">ATP-binding</keyword>
<keyword evidence="3" id="KW-0677">Repeat</keyword>
<keyword evidence="2" id="KW-0433">Leucine-rich repeat</keyword>
<dbReference type="InterPro" id="IPR058922">
    <property type="entry name" value="WHD_DRP"/>
</dbReference>
<organism evidence="11 12">
    <name type="scientific">Tanacetum coccineum</name>
    <dbReference type="NCBI Taxonomy" id="301880"/>
    <lineage>
        <taxon>Eukaryota</taxon>
        <taxon>Viridiplantae</taxon>
        <taxon>Streptophyta</taxon>
        <taxon>Embryophyta</taxon>
        <taxon>Tracheophyta</taxon>
        <taxon>Spermatophyta</taxon>
        <taxon>Magnoliopsida</taxon>
        <taxon>eudicotyledons</taxon>
        <taxon>Gunneridae</taxon>
        <taxon>Pentapetalae</taxon>
        <taxon>asterids</taxon>
        <taxon>campanulids</taxon>
        <taxon>Asterales</taxon>
        <taxon>Asteraceae</taxon>
        <taxon>Asteroideae</taxon>
        <taxon>Anthemideae</taxon>
        <taxon>Anthemidinae</taxon>
        <taxon>Tanacetum</taxon>
    </lineage>
</organism>
<feature type="domain" description="R13L1/DRL21-like LRR repeat region" evidence="10">
    <location>
        <begin position="682"/>
        <end position="806"/>
    </location>
</feature>
<evidence type="ECO:0000256" key="3">
    <source>
        <dbReference type="ARBA" id="ARBA00022737"/>
    </source>
</evidence>